<dbReference type="SUPFAM" id="SSF53448">
    <property type="entry name" value="Nucleotide-diphospho-sugar transferases"/>
    <property type="match status" value="1"/>
</dbReference>
<organism evidence="1 2">
    <name type="scientific">Polaribacter marinaquae</name>
    <dbReference type="NCBI Taxonomy" id="1642819"/>
    <lineage>
        <taxon>Bacteria</taxon>
        <taxon>Pseudomonadati</taxon>
        <taxon>Bacteroidota</taxon>
        <taxon>Flavobacteriia</taxon>
        <taxon>Flavobacteriales</taxon>
        <taxon>Flavobacteriaceae</taxon>
    </lineage>
</organism>
<dbReference type="Gene3D" id="3.90.550.10">
    <property type="entry name" value="Spore Coat Polysaccharide Biosynthesis Protein SpsA, Chain A"/>
    <property type="match status" value="1"/>
</dbReference>
<dbReference type="EC" id="2.4.-.-" evidence="1"/>
<dbReference type="EMBL" id="CP150496">
    <property type="protein sequence ID" value="WYW55986.1"/>
    <property type="molecule type" value="Genomic_DNA"/>
</dbReference>
<sequence length="338" mass="38624">MRIGNNPAKENSNLKIESYHRVVIPVYIPNLTEDYFKDGLKILVLCLESLLLTIHSKTRVTLINNNCCSEVVDYLQKIYQSNDLVDQLLHSKINLGKINAIYAAVKSNLEPLISISDADVMFLPNWQKEVEKIINVFPEAGMVSPVPTSLGYRSKYMFNTIYYALTKGKLKFSDVEDSDALVNFQKSIGREKMYNKQHLSKYLTISKDETNAVIGCGHFVATFRAEVFKKSPNEVCKLKIVGGSESDYFDIPNDKANLLRLATTSNYAYHLGNTIEQWMIEKLDRIKESNFTNSPLKSLSDVKYVKKHGYFIGKMLHKVLFNKAKKVYFSYKGMKADY</sequence>
<gene>
    <name evidence="1" type="ORF">WG950_01740</name>
</gene>
<dbReference type="GO" id="GO:0016757">
    <property type="term" value="F:glycosyltransferase activity"/>
    <property type="evidence" value="ECO:0007669"/>
    <property type="project" value="UniProtKB-KW"/>
</dbReference>
<reference evidence="1 2" key="1">
    <citation type="submission" date="2024-03" db="EMBL/GenBank/DDBJ databases">
        <authorList>
            <person name="Cao K."/>
        </authorList>
    </citation>
    <scope>NUCLEOTIDE SEQUENCE [LARGE SCALE GENOMIC DNA]</scope>
    <source>
        <strain evidence="1 2">MCCC 1K00696</strain>
    </source>
</reference>
<protein>
    <submittedName>
        <fullName evidence="1">Glycosyltransferase family A protein</fullName>
        <ecNumber evidence="1">2.4.-.-</ecNumber>
    </submittedName>
</protein>
<dbReference type="Proteomes" id="UP001491088">
    <property type="component" value="Chromosome"/>
</dbReference>
<evidence type="ECO:0000313" key="1">
    <source>
        <dbReference type="EMBL" id="WYW55986.1"/>
    </source>
</evidence>
<dbReference type="CDD" id="cd00761">
    <property type="entry name" value="Glyco_tranf_GTA_type"/>
    <property type="match status" value="1"/>
</dbReference>
<dbReference type="RefSeq" id="WP_340933759.1">
    <property type="nucleotide sequence ID" value="NZ_CP150496.1"/>
</dbReference>
<keyword evidence="1" id="KW-0328">Glycosyltransferase</keyword>
<proteinExistence type="predicted"/>
<keyword evidence="2" id="KW-1185">Reference proteome</keyword>
<accession>A0ABZ2TS80</accession>
<evidence type="ECO:0000313" key="2">
    <source>
        <dbReference type="Proteomes" id="UP001491088"/>
    </source>
</evidence>
<dbReference type="InterPro" id="IPR029044">
    <property type="entry name" value="Nucleotide-diphossugar_trans"/>
</dbReference>
<name>A0ABZ2TS80_9FLAO</name>
<keyword evidence="1" id="KW-0808">Transferase</keyword>